<gene>
    <name evidence="11" type="ORF">OKIT_1028</name>
</gene>
<keyword evidence="6 9" id="KW-0472">Membrane</keyword>
<dbReference type="HOGENOM" id="CLU_005679_11_2_9"/>
<dbReference type="SMR" id="G9WFH4"/>
<feature type="transmembrane region" description="Helical" evidence="9">
    <location>
        <begin position="81"/>
        <end position="107"/>
    </location>
</feature>
<accession>G9WFH4</accession>
<evidence type="ECO:0000256" key="7">
    <source>
        <dbReference type="ARBA" id="ARBA00023315"/>
    </source>
</evidence>
<keyword evidence="12" id="KW-1185">Reference proteome</keyword>
<evidence type="ECO:0000256" key="3">
    <source>
        <dbReference type="ARBA" id="ARBA00022679"/>
    </source>
</evidence>
<proteinExistence type="predicted"/>
<dbReference type="Proteomes" id="UP000004959">
    <property type="component" value="Chromosome"/>
</dbReference>
<protein>
    <submittedName>
        <fullName evidence="11">Acyltransferase (Putative)</fullName>
    </submittedName>
</protein>
<evidence type="ECO:0000256" key="8">
    <source>
        <dbReference type="SAM" id="MobiDB-lite"/>
    </source>
</evidence>
<feature type="compositionally biased region" description="Low complexity" evidence="8">
    <location>
        <begin position="427"/>
        <end position="453"/>
    </location>
</feature>
<feature type="transmembrane region" description="Helical" evidence="9">
    <location>
        <begin position="246"/>
        <end position="267"/>
    </location>
</feature>
<feature type="transmembrane region" description="Helical" evidence="9">
    <location>
        <begin position="273"/>
        <end position="293"/>
    </location>
</feature>
<dbReference type="CDD" id="cd01840">
    <property type="entry name" value="SGNH_hydrolase_yrhL_like"/>
    <property type="match status" value="1"/>
</dbReference>
<comment type="subcellular location">
    <subcellularLocation>
        <location evidence="1">Cell membrane</location>
        <topology evidence="1">Multi-pass membrane protein</topology>
    </subcellularLocation>
</comment>
<feature type="transmembrane region" description="Helical" evidence="9">
    <location>
        <begin position="38"/>
        <end position="60"/>
    </location>
</feature>
<dbReference type="RefSeq" id="WP_007745856.1">
    <property type="nucleotide sequence ID" value="NZ_CM001398.1"/>
</dbReference>
<evidence type="ECO:0000256" key="4">
    <source>
        <dbReference type="ARBA" id="ARBA00022692"/>
    </source>
</evidence>
<dbReference type="PANTHER" id="PTHR23028:SF53">
    <property type="entry name" value="ACYL_TRANSF_3 DOMAIN-CONTAINING PROTEIN"/>
    <property type="match status" value="1"/>
</dbReference>
<dbReference type="GO" id="GO:0016747">
    <property type="term" value="F:acyltransferase activity, transferring groups other than amino-acyl groups"/>
    <property type="evidence" value="ECO:0007669"/>
    <property type="project" value="InterPro"/>
</dbReference>
<keyword evidence="3 11" id="KW-0808">Transferase</keyword>
<dbReference type="PATRIC" id="fig|1045004.4.peg.1027"/>
<feature type="domain" description="Acyltransferase 3" evidence="10">
    <location>
        <begin position="13"/>
        <end position="352"/>
    </location>
</feature>
<evidence type="ECO:0000256" key="2">
    <source>
        <dbReference type="ARBA" id="ARBA00022475"/>
    </source>
</evidence>
<name>G9WFH4_9LACO</name>
<dbReference type="AlphaFoldDB" id="G9WFH4"/>
<feature type="transmembrane region" description="Helical" evidence="9">
    <location>
        <begin position="314"/>
        <end position="331"/>
    </location>
</feature>
<sequence>MVNREAKKTSFIPGIEGLRTLSVLGVILFHLWPKIFSGGFSGVTVFFVVSGFLMTSIVLRDLATFGHLRLKRFYLRRFWRLYPAFVVMILLTTALLFFFFPAGLFGIRGTLISNLFYVNNWYQILHQVSYFAAGAHWSVFTHLWSLSVEAQFYLIWPLMITAILYLADKKWQFSLLIPAFLALISSFLLAVFYSPASTNRAYYGTDSRVFSFIIGGMAAILITLLRSQACPEILRRFQKLLTKYSVWIISVSFSGTLILFVIANGVQAWVYDFGMLLLSIFTALLIYYFVMLPKNHFNLIMGNRFFRYIGSRSYSIYLYQLPVFVILEEIFRNFSPLVHFWVALFSILLIMLFADLSYRWIEMPFRHGMIHMTRQSLMSLKNVLTALLIALALTGTFLGFISNDATHSKSADQLRRHLKSESKKISRQNSQAVSARQSAVSSQSAKSSQSSAAQGQDQQLAGIFQTSSENIAKVRQLSVTAIGDSVLLDVGPDLQMAMPKAIVNARIGRHTQEAIDSLQTLKDEKKLDPIILMVIGTNGEISADNIQQVRHIAGNRQVFWVNSFSGGKPWEGPNNSLLSNFDKQDSNLHVIDWYSGAHAHPEWFAPDGVHPQRAGNRAMTTMIINSIADSVK</sequence>
<keyword evidence="4 9" id="KW-0812">Transmembrane</keyword>
<evidence type="ECO:0000313" key="11">
    <source>
        <dbReference type="EMBL" id="EHN59131.1"/>
    </source>
</evidence>
<dbReference type="Pfam" id="PF01757">
    <property type="entry name" value="Acyl_transf_3"/>
    <property type="match status" value="1"/>
</dbReference>
<organism evidence="11 12">
    <name type="scientific">Oenococcus kitaharae DSM 17330</name>
    <dbReference type="NCBI Taxonomy" id="1045004"/>
    <lineage>
        <taxon>Bacteria</taxon>
        <taxon>Bacillati</taxon>
        <taxon>Bacillota</taxon>
        <taxon>Bacilli</taxon>
        <taxon>Lactobacillales</taxon>
        <taxon>Lactobacillaceae</taxon>
        <taxon>Oenococcus</taxon>
    </lineage>
</organism>
<evidence type="ECO:0000256" key="5">
    <source>
        <dbReference type="ARBA" id="ARBA00022989"/>
    </source>
</evidence>
<comment type="caution">
    <text evidence="11">The sequence shown here is derived from an EMBL/GenBank/DDBJ whole genome shotgun (WGS) entry which is preliminary data.</text>
</comment>
<dbReference type="InterPro" id="IPR002656">
    <property type="entry name" value="Acyl_transf_3_dom"/>
</dbReference>
<reference evidence="11 12" key="1">
    <citation type="journal article" date="2012" name="PLoS ONE">
        <title>Functional divergence in the genus oenococcus as predicted by genome sequencing of the newly-described species, Oenococcus kitaharae.</title>
        <authorList>
            <person name="Borneman A.R."/>
            <person name="McCarthy J.M."/>
            <person name="Chambers P.J."/>
            <person name="Bartowsky E.J."/>
        </authorList>
    </citation>
    <scope>NUCLEOTIDE SEQUENCE [LARGE SCALE GENOMIC DNA]</scope>
    <source>
        <strain evidence="12">DSM17330</strain>
    </source>
</reference>
<evidence type="ECO:0000256" key="1">
    <source>
        <dbReference type="ARBA" id="ARBA00004651"/>
    </source>
</evidence>
<evidence type="ECO:0000259" key="10">
    <source>
        <dbReference type="Pfam" id="PF01757"/>
    </source>
</evidence>
<keyword evidence="5 9" id="KW-1133">Transmembrane helix</keyword>
<evidence type="ECO:0000256" key="6">
    <source>
        <dbReference type="ARBA" id="ARBA00023136"/>
    </source>
</evidence>
<feature type="transmembrane region" description="Helical" evidence="9">
    <location>
        <begin position="382"/>
        <end position="401"/>
    </location>
</feature>
<feature type="transmembrane region" description="Helical" evidence="9">
    <location>
        <begin position="150"/>
        <end position="167"/>
    </location>
</feature>
<dbReference type="InterPro" id="IPR036514">
    <property type="entry name" value="SGNH_hydro_sf"/>
</dbReference>
<dbReference type="InterPro" id="IPR050879">
    <property type="entry name" value="Acyltransferase_3"/>
</dbReference>
<feature type="transmembrane region" description="Helical" evidence="9">
    <location>
        <begin position="12"/>
        <end position="32"/>
    </location>
</feature>
<dbReference type="PANTHER" id="PTHR23028">
    <property type="entry name" value="ACETYLTRANSFERASE"/>
    <property type="match status" value="1"/>
</dbReference>
<keyword evidence="7 11" id="KW-0012">Acyltransferase</keyword>
<evidence type="ECO:0000256" key="9">
    <source>
        <dbReference type="SAM" id="Phobius"/>
    </source>
</evidence>
<dbReference type="Gene3D" id="3.40.50.1110">
    <property type="entry name" value="SGNH hydrolase"/>
    <property type="match status" value="1"/>
</dbReference>
<dbReference type="eggNOG" id="COG1835">
    <property type="taxonomic scope" value="Bacteria"/>
</dbReference>
<dbReference type="EMBL" id="AFVZ01000001">
    <property type="protein sequence ID" value="EHN59131.1"/>
    <property type="molecule type" value="Genomic_DNA"/>
</dbReference>
<evidence type="ECO:0000313" key="12">
    <source>
        <dbReference type="Proteomes" id="UP000004959"/>
    </source>
</evidence>
<dbReference type="OrthoDB" id="9796461at2"/>
<feature type="transmembrane region" description="Helical" evidence="9">
    <location>
        <begin position="174"/>
        <end position="196"/>
    </location>
</feature>
<feature type="transmembrane region" description="Helical" evidence="9">
    <location>
        <begin position="337"/>
        <end position="361"/>
    </location>
</feature>
<feature type="transmembrane region" description="Helical" evidence="9">
    <location>
        <begin position="208"/>
        <end position="225"/>
    </location>
</feature>
<dbReference type="SUPFAM" id="SSF52266">
    <property type="entry name" value="SGNH hydrolase"/>
    <property type="match status" value="1"/>
</dbReference>
<dbReference type="STRING" id="336988.NT96_06240"/>
<keyword evidence="2" id="KW-1003">Cell membrane</keyword>
<dbReference type="GO" id="GO:0009103">
    <property type="term" value="P:lipopolysaccharide biosynthetic process"/>
    <property type="evidence" value="ECO:0007669"/>
    <property type="project" value="TreeGrafter"/>
</dbReference>
<dbReference type="GO" id="GO:0005886">
    <property type="term" value="C:plasma membrane"/>
    <property type="evidence" value="ECO:0007669"/>
    <property type="project" value="UniProtKB-SubCell"/>
</dbReference>
<feature type="region of interest" description="Disordered" evidence="8">
    <location>
        <begin position="417"/>
        <end position="453"/>
    </location>
</feature>